<dbReference type="Proteomes" id="UP000569202">
    <property type="component" value="Unassembled WGS sequence"/>
</dbReference>
<accession>A0A7Y2REN2</accession>
<dbReference type="EMBL" id="JABERL010000018">
    <property type="protein sequence ID" value="NNH77401.1"/>
    <property type="molecule type" value="Genomic_DNA"/>
</dbReference>
<evidence type="ECO:0000313" key="1">
    <source>
        <dbReference type="EMBL" id="NNH77401.1"/>
    </source>
</evidence>
<protein>
    <submittedName>
        <fullName evidence="1">Uncharacterized protein</fullName>
    </submittedName>
</protein>
<dbReference type="AlphaFoldDB" id="A0A7Y2REN2"/>
<comment type="caution">
    <text evidence="1">The sequence shown here is derived from an EMBL/GenBank/DDBJ whole genome shotgun (WGS) entry which is preliminary data.</text>
</comment>
<organism evidence="1 2">
    <name type="scientific">Acinetobacter terrae</name>
    <dbReference type="NCBI Taxonomy" id="2731247"/>
    <lineage>
        <taxon>Bacteria</taxon>
        <taxon>Pseudomonadati</taxon>
        <taxon>Pseudomonadota</taxon>
        <taxon>Gammaproteobacteria</taxon>
        <taxon>Moraxellales</taxon>
        <taxon>Moraxellaceae</taxon>
        <taxon>Acinetobacter</taxon>
        <taxon>Acinetobacter Taxon 24</taxon>
    </lineage>
</organism>
<proteinExistence type="predicted"/>
<name>A0A7Y2REN2_9GAMM</name>
<reference evidence="1 2" key="1">
    <citation type="submission" date="2020-04" db="EMBL/GenBank/DDBJ databases">
        <title>Acinetobacter Taxon 24.</title>
        <authorList>
            <person name="Nemec A."/>
            <person name="Radolfova-Krizova L."/>
            <person name="Higgins P.G."/>
            <person name="Spanelova P."/>
        </authorList>
    </citation>
    <scope>NUCLEOTIDE SEQUENCE [LARGE SCALE GENOMIC DNA]</scope>
    <source>
        <strain evidence="1 2">ANC 5380</strain>
    </source>
</reference>
<dbReference type="InterPro" id="IPR009649">
    <property type="entry name" value="TraU"/>
</dbReference>
<gene>
    <name evidence="1" type="ORF">HLH17_06900</name>
</gene>
<sequence length="102" mass="11273">MMNKRQYKYSMTYPVSQTKSVAKAMSQALSGSNSAVGQDVSSAGGIDLASVETGNKKQCCQPLGRTTMIWGTGRYYPIKGEDMSFQIYRKRDCCQKVYGFGD</sequence>
<dbReference type="Pfam" id="PF06834">
    <property type="entry name" value="TraU"/>
    <property type="match status" value="1"/>
</dbReference>
<evidence type="ECO:0000313" key="2">
    <source>
        <dbReference type="Proteomes" id="UP000569202"/>
    </source>
</evidence>